<feature type="non-terminal residue" evidence="8">
    <location>
        <position position="363"/>
    </location>
</feature>
<keyword evidence="4" id="KW-0479">Metal-binding</keyword>
<dbReference type="PANTHER" id="PTHR21110:SF0">
    <property type="entry name" value="PHOSPHOPENTOMUTASE"/>
    <property type="match status" value="1"/>
</dbReference>
<name>A0A3B0SN35_9ZZZZ</name>
<evidence type="ECO:0000256" key="3">
    <source>
        <dbReference type="ARBA" id="ARBA00022490"/>
    </source>
</evidence>
<feature type="domain" description="Metalloenzyme" evidence="7">
    <location>
        <begin position="1"/>
        <end position="363"/>
    </location>
</feature>
<dbReference type="PANTHER" id="PTHR21110">
    <property type="entry name" value="PHOSPHOPENTOMUTASE"/>
    <property type="match status" value="1"/>
</dbReference>
<keyword evidence="3" id="KW-0963">Cytoplasm</keyword>
<evidence type="ECO:0000256" key="2">
    <source>
        <dbReference type="ARBA" id="ARBA00010373"/>
    </source>
</evidence>
<evidence type="ECO:0000256" key="5">
    <source>
        <dbReference type="ARBA" id="ARBA00023211"/>
    </source>
</evidence>
<dbReference type="SUPFAM" id="SSF53649">
    <property type="entry name" value="Alkaline phosphatase-like"/>
    <property type="match status" value="1"/>
</dbReference>
<evidence type="ECO:0000256" key="6">
    <source>
        <dbReference type="ARBA" id="ARBA00023235"/>
    </source>
</evidence>
<dbReference type="GO" id="GO:0009117">
    <property type="term" value="P:nucleotide metabolic process"/>
    <property type="evidence" value="ECO:0007669"/>
    <property type="project" value="InterPro"/>
</dbReference>
<dbReference type="GO" id="GO:0043094">
    <property type="term" value="P:metabolic compound salvage"/>
    <property type="evidence" value="ECO:0007669"/>
    <property type="project" value="InterPro"/>
</dbReference>
<reference evidence="8" key="1">
    <citation type="submission" date="2018-06" db="EMBL/GenBank/DDBJ databases">
        <authorList>
            <person name="Zhirakovskaya E."/>
        </authorList>
    </citation>
    <scope>NUCLEOTIDE SEQUENCE</scope>
</reference>
<dbReference type="GO" id="GO:0008973">
    <property type="term" value="F:phosphopentomutase activity"/>
    <property type="evidence" value="ECO:0007669"/>
    <property type="project" value="UniProtKB-EC"/>
</dbReference>
<keyword evidence="6 8" id="KW-0413">Isomerase</keyword>
<dbReference type="CDD" id="cd16009">
    <property type="entry name" value="PPM"/>
    <property type="match status" value="1"/>
</dbReference>
<accession>A0A3B0SN35</accession>
<evidence type="ECO:0000256" key="4">
    <source>
        <dbReference type="ARBA" id="ARBA00022723"/>
    </source>
</evidence>
<organism evidence="8">
    <name type="scientific">hydrothermal vent metagenome</name>
    <dbReference type="NCBI Taxonomy" id="652676"/>
    <lineage>
        <taxon>unclassified sequences</taxon>
        <taxon>metagenomes</taxon>
        <taxon>ecological metagenomes</taxon>
    </lineage>
</organism>
<dbReference type="AlphaFoldDB" id="A0A3B0SN35"/>
<protein>
    <submittedName>
        <fullName evidence="8">Phosphopentomutase</fullName>
        <ecNumber evidence="8">5.4.2.7</ecNumber>
    </submittedName>
</protein>
<dbReference type="PIRSF" id="PIRSF001491">
    <property type="entry name" value="Ppentomutase"/>
    <property type="match status" value="1"/>
</dbReference>
<dbReference type="NCBIfam" id="TIGR01696">
    <property type="entry name" value="deoB"/>
    <property type="match status" value="1"/>
</dbReference>
<dbReference type="InterPro" id="IPR024052">
    <property type="entry name" value="Phosphopentomutase_DeoB_cap_sf"/>
</dbReference>
<dbReference type="SUPFAM" id="SSF143856">
    <property type="entry name" value="DeoB insert domain-like"/>
    <property type="match status" value="1"/>
</dbReference>
<evidence type="ECO:0000259" key="7">
    <source>
        <dbReference type="Pfam" id="PF01676"/>
    </source>
</evidence>
<dbReference type="InterPro" id="IPR017850">
    <property type="entry name" value="Alkaline_phosphatase_core_sf"/>
</dbReference>
<dbReference type="EC" id="5.4.2.7" evidence="8"/>
<dbReference type="GO" id="GO:0000287">
    <property type="term" value="F:magnesium ion binding"/>
    <property type="evidence" value="ECO:0007669"/>
    <property type="project" value="InterPro"/>
</dbReference>
<dbReference type="GO" id="GO:0005829">
    <property type="term" value="C:cytosol"/>
    <property type="evidence" value="ECO:0007669"/>
    <property type="project" value="TreeGrafter"/>
</dbReference>
<dbReference type="EMBL" id="UOEJ01000215">
    <property type="protein sequence ID" value="VAW05653.1"/>
    <property type="molecule type" value="Genomic_DNA"/>
</dbReference>
<dbReference type="HAMAP" id="MF_00740">
    <property type="entry name" value="Phosphopentomut"/>
    <property type="match status" value="1"/>
</dbReference>
<dbReference type="Gene3D" id="3.40.720.10">
    <property type="entry name" value="Alkaline Phosphatase, subunit A"/>
    <property type="match status" value="1"/>
</dbReference>
<proteinExistence type="inferred from homology"/>
<comment type="cofactor">
    <cofactor evidence="1">
        <name>Mn(2+)</name>
        <dbReference type="ChEBI" id="CHEBI:29035"/>
    </cofactor>
</comment>
<dbReference type="NCBIfam" id="NF003766">
    <property type="entry name" value="PRK05362.1"/>
    <property type="match status" value="1"/>
</dbReference>
<sequence length="363" mass="39367">MRAIIIVLDSFGVGESDDAALFGDQGADTFGHIAEQCALGRADVPGLRTGPLLIPNLMELGLGLAAEQSTGREIRVEKARKITGKYGFAAERSKGKDTPSGHWEMAGVPVEFDWGYFSLETPSFPDSLIADLVAECDLPGVLGNCHSSGTEIIDRLGAEHIKSGKPIVYTSADSVFQIAAHEIHFGLDRLYKVCDVARRLVDEYNIGRVIARPFIGEGKGEFVRTGNRRDLSVPPPAPTLLDFMVDSGGEVISIGKIADIFAQQGITRHYKAHGNLQIFSVLMEQVNISAENAIIFANMVDFDMLYGHRRDVAGYAAALEEFDRGLPGLRAALRPDDVVILTADHGCDPTWPGSDHTREHVPV</sequence>
<comment type="similarity">
    <text evidence="2">Belongs to the phosphopentomutase family.</text>
</comment>
<gene>
    <name evidence="8" type="ORF">MNBD_ALPHA01-1403</name>
</gene>
<evidence type="ECO:0000256" key="1">
    <source>
        <dbReference type="ARBA" id="ARBA00001936"/>
    </source>
</evidence>
<dbReference type="FunFam" id="3.30.70.1250:FF:000001">
    <property type="entry name" value="Phosphopentomutase"/>
    <property type="match status" value="1"/>
</dbReference>
<dbReference type="InterPro" id="IPR010045">
    <property type="entry name" value="DeoB"/>
</dbReference>
<keyword evidence="5" id="KW-0464">Manganese</keyword>
<dbReference type="Pfam" id="PF01676">
    <property type="entry name" value="Metalloenzyme"/>
    <property type="match status" value="1"/>
</dbReference>
<dbReference type="Gene3D" id="3.30.70.1250">
    <property type="entry name" value="Phosphopentomutase"/>
    <property type="match status" value="1"/>
</dbReference>
<evidence type="ECO:0000313" key="8">
    <source>
        <dbReference type="EMBL" id="VAW05653.1"/>
    </source>
</evidence>
<dbReference type="InterPro" id="IPR006124">
    <property type="entry name" value="Metalloenzyme"/>
</dbReference>